<keyword evidence="3" id="KW-1185">Reference proteome</keyword>
<organism evidence="2 3">
    <name type="scientific">Hydnomerulius pinastri MD-312</name>
    <dbReference type="NCBI Taxonomy" id="994086"/>
    <lineage>
        <taxon>Eukaryota</taxon>
        <taxon>Fungi</taxon>
        <taxon>Dikarya</taxon>
        <taxon>Basidiomycota</taxon>
        <taxon>Agaricomycotina</taxon>
        <taxon>Agaricomycetes</taxon>
        <taxon>Agaricomycetidae</taxon>
        <taxon>Boletales</taxon>
        <taxon>Boletales incertae sedis</taxon>
        <taxon>Leucogyrophana</taxon>
    </lineage>
</organism>
<dbReference type="HOGENOM" id="CLU_1390411_0_0_1"/>
<feature type="region of interest" description="Disordered" evidence="1">
    <location>
        <begin position="174"/>
        <end position="196"/>
    </location>
</feature>
<evidence type="ECO:0000313" key="3">
    <source>
        <dbReference type="Proteomes" id="UP000053820"/>
    </source>
</evidence>
<dbReference type="EMBL" id="KN839874">
    <property type="protein sequence ID" value="KIJ60257.1"/>
    <property type="molecule type" value="Genomic_DNA"/>
</dbReference>
<feature type="compositionally biased region" description="Pro residues" evidence="1">
    <location>
        <begin position="52"/>
        <end position="67"/>
    </location>
</feature>
<feature type="compositionally biased region" description="Low complexity" evidence="1">
    <location>
        <begin position="38"/>
        <end position="51"/>
    </location>
</feature>
<reference evidence="2 3" key="1">
    <citation type="submission" date="2014-04" db="EMBL/GenBank/DDBJ databases">
        <title>Evolutionary Origins and Diversification of the Mycorrhizal Mutualists.</title>
        <authorList>
            <consortium name="DOE Joint Genome Institute"/>
            <consortium name="Mycorrhizal Genomics Consortium"/>
            <person name="Kohler A."/>
            <person name="Kuo A."/>
            <person name="Nagy L.G."/>
            <person name="Floudas D."/>
            <person name="Copeland A."/>
            <person name="Barry K.W."/>
            <person name="Cichocki N."/>
            <person name="Veneault-Fourrey C."/>
            <person name="LaButti K."/>
            <person name="Lindquist E.A."/>
            <person name="Lipzen A."/>
            <person name="Lundell T."/>
            <person name="Morin E."/>
            <person name="Murat C."/>
            <person name="Riley R."/>
            <person name="Ohm R."/>
            <person name="Sun H."/>
            <person name="Tunlid A."/>
            <person name="Henrissat B."/>
            <person name="Grigoriev I.V."/>
            <person name="Hibbett D.S."/>
            <person name="Martin F."/>
        </authorList>
    </citation>
    <scope>NUCLEOTIDE SEQUENCE [LARGE SCALE GENOMIC DNA]</scope>
    <source>
        <strain evidence="2 3">MD-312</strain>
    </source>
</reference>
<feature type="compositionally biased region" description="Polar residues" evidence="1">
    <location>
        <begin position="1"/>
        <end position="15"/>
    </location>
</feature>
<dbReference type="Proteomes" id="UP000053820">
    <property type="component" value="Unassembled WGS sequence"/>
</dbReference>
<protein>
    <submittedName>
        <fullName evidence="2">Uncharacterized protein</fullName>
    </submittedName>
</protein>
<dbReference type="AlphaFoldDB" id="A0A0C9WAP1"/>
<dbReference type="OrthoDB" id="2678246at2759"/>
<accession>A0A0C9WAP1</accession>
<proteinExistence type="predicted"/>
<sequence length="196" mass="21063">MATISSQRGRGSTKQAARGAPPTGGTETLRGRGRAKGAKAPAPAPALALAPAPAPAPSRAPAPPRTPAPSQLPKANNGKSVYWTPGQMNILVDHLVHHPADCVVLFHENKKNRDPEPTEKPSARDKNGIYEVIAQLVFKEDEKWGPEYVQKPQKFTVLRKAYLKCSVQLNSTGQGVMPGDGNTNPRGVNYHSHQFP</sequence>
<feature type="compositionally biased region" description="Polar residues" evidence="1">
    <location>
        <begin position="181"/>
        <end position="196"/>
    </location>
</feature>
<feature type="region of interest" description="Disordered" evidence="1">
    <location>
        <begin position="1"/>
        <end position="80"/>
    </location>
</feature>
<evidence type="ECO:0000313" key="2">
    <source>
        <dbReference type="EMBL" id="KIJ60257.1"/>
    </source>
</evidence>
<name>A0A0C9WAP1_9AGAM</name>
<evidence type="ECO:0000256" key="1">
    <source>
        <dbReference type="SAM" id="MobiDB-lite"/>
    </source>
</evidence>
<gene>
    <name evidence="2" type="ORF">HYDPIDRAFT_32375</name>
</gene>